<sequence>MNRYLRLHLIVLINFLFTGCTGLDIIAQDIKETQVEKKDELSGGDRADELKSRQDLNPLLISVMRLNYFDMSFSHFKSFALEGDPVFGDFIFLIFAGEDSPYEKGTGTLLVSKTEGGAVYSTLERALVEINPDGSRWWQVNHTIRDDSIFYEVLVSRPGIPLIIRYIHPETGKIHETTLPASEAFKSALKDPDESKLKDRVQQRIEAAFDRDYEYTFSKPELVEQKKADSSIGTIKAFHFRDRSTQKTGINIDYWVSKDIPGNIMKIVYKSPQQAILYRVDLVKIGKNYTDRIQDSEIEVREVLEAYSEGGPLSEGSRYEPVKLQIGMPHN</sequence>
<proteinExistence type="predicted"/>
<comment type="caution">
    <text evidence="1">The sequence shown here is derived from an EMBL/GenBank/DDBJ whole genome shotgun (WGS) entry which is preliminary data.</text>
</comment>
<dbReference type="PROSITE" id="PS51257">
    <property type="entry name" value="PROKAR_LIPOPROTEIN"/>
    <property type="match status" value="1"/>
</dbReference>
<evidence type="ECO:0000313" key="1">
    <source>
        <dbReference type="EMBL" id="KKK52105.1"/>
    </source>
</evidence>
<dbReference type="AlphaFoldDB" id="A0A0F8WUL3"/>
<dbReference type="EMBL" id="LAZR01067190">
    <property type="protein sequence ID" value="KKK52105.1"/>
    <property type="molecule type" value="Genomic_DNA"/>
</dbReference>
<organism evidence="1">
    <name type="scientific">marine sediment metagenome</name>
    <dbReference type="NCBI Taxonomy" id="412755"/>
    <lineage>
        <taxon>unclassified sequences</taxon>
        <taxon>metagenomes</taxon>
        <taxon>ecological metagenomes</taxon>
    </lineage>
</organism>
<feature type="non-terminal residue" evidence="1">
    <location>
        <position position="331"/>
    </location>
</feature>
<name>A0A0F8WUL3_9ZZZZ</name>
<reference evidence="1" key="1">
    <citation type="journal article" date="2015" name="Nature">
        <title>Complex archaea that bridge the gap between prokaryotes and eukaryotes.</title>
        <authorList>
            <person name="Spang A."/>
            <person name="Saw J.H."/>
            <person name="Jorgensen S.L."/>
            <person name="Zaremba-Niedzwiedzka K."/>
            <person name="Martijn J."/>
            <person name="Lind A.E."/>
            <person name="van Eijk R."/>
            <person name="Schleper C."/>
            <person name="Guy L."/>
            <person name="Ettema T.J."/>
        </authorList>
    </citation>
    <scope>NUCLEOTIDE SEQUENCE</scope>
</reference>
<protein>
    <submittedName>
        <fullName evidence="1">Uncharacterized protein</fullName>
    </submittedName>
</protein>
<accession>A0A0F8WUL3</accession>
<gene>
    <name evidence="1" type="ORF">LCGC14_3108280</name>
</gene>